<sequence>MSFRTTLRYATTMTLSVSLPEPRTDVALAAAAATAAAQAERIAHSEAARPALRSVRLPAALEQLERAARAEVRAMQHPRRSCSEEELLLATVAWDMGLDGAAVGVSAR</sequence>
<dbReference type="HOGENOM" id="CLU_2385373_0_0_6"/>
<evidence type="ECO:0000313" key="2">
    <source>
        <dbReference type="Proteomes" id="UP000000420"/>
    </source>
</evidence>
<accession>A0A0H2X7R2</accession>
<organism evidence="1 2">
    <name type="scientific">Xanthomonas campestris pv. campestris (strain 8004)</name>
    <dbReference type="NCBI Taxonomy" id="314565"/>
    <lineage>
        <taxon>Bacteria</taxon>
        <taxon>Pseudomonadati</taxon>
        <taxon>Pseudomonadota</taxon>
        <taxon>Gammaproteobacteria</taxon>
        <taxon>Lysobacterales</taxon>
        <taxon>Lysobacteraceae</taxon>
        <taxon>Xanthomonas</taxon>
    </lineage>
</organism>
<dbReference type="EMBL" id="CP000050">
    <property type="protein sequence ID" value="AAY49279.1"/>
    <property type="molecule type" value="Genomic_DNA"/>
</dbReference>
<protein>
    <submittedName>
        <fullName evidence="1">Uncharacterized protein</fullName>
    </submittedName>
</protein>
<reference evidence="1 2" key="1">
    <citation type="journal article" date="2005" name="Genome Res.">
        <title>Comparative and functional genomic analyses of the pathogenicity of phytopathogen Xanthomonas campestris pv. campestris.</title>
        <authorList>
            <person name="Qian W."/>
            <person name="Jia Y."/>
            <person name="Ren S.X."/>
            <person name="He Y.Q."/>
            <person name="Feng J.X."/>
            <person name="Lu L.F."/>
            <person name="Sun Q."/>
            <person name="Ying G."/>
            <person name="Tang D.J."/>
            <person name="Tang H."/>
            <person name="Wu W."/>
            <person name="Hao P."/>
            <person name="Wang L."/>
            <person name="Jiang B.L."/>
            <person name="Zeng S."/>
            <person name="Gu W.Y."/>
            <person name="Lu G."/>
            <person name="Rong L."/>
            <person name="Tian Y."/>
            <person name="Yao Z."/>
            <person name="Fu G."/>
            <person name="Chen B."/>
            <person name="Fang R."/>
            <person name="Qiang B."/>
            <person name="Chen Z."/>
            <person name="Zhao G.P."/>
            <person name="Tang J.L."/>
            <person name="He C."/>
        </authorList>
    </citation>
    <scope>NUCLEOTIDE SEQUENCE [LARGE SCALE GENOMIC DNA]</scope>
    <source>
        <strain evidence="1 2">8004</strain>
    </source>
</reference>
<dbReference type="KEGG" id="xcb:XC_2224"/>
<proteinExistence type="predicted"/>
<dbReference type="Proteomes" id="UP000000420">
    <property type="component" value="Chromosome"/>
</dbReference>
<dbReference type="AlphaFoldDB" id="A0A0H2X7R2"/>
<evidence type="ECO:0000313" key="1">
    <source>
        <dbReference type="EMBL" id="AAY49279.1"/>
    </source>
</evidence>
<gene>
    <name evidence="1" type="ordered locus">XC_2224</name>
</gene>
<name>A0A0H2X7R2_XANC8</name>